<accession>A0A368ZDV6</accession>
<feature type="transmembrane region" description="Helical" evidence="1">
    <location>
        <begin position="62"/>
        <end position="83"/>
    </location>
</feature>
<protein>
    <submittedName>
        <fullName evidence="2">Uncharacterized protein DUF983</fullName>
    </submittedName>
</protein>
<keyword evidence="1" id="KW-0472">Membrane</keyword>
<organism evidence="2 3">
    <name type="scientific">Winogradskyella arenosi</name>
    <dbReference type="NCBI Taxonomy" id="533325"/>
    <lineage>
        <taxon>Bacteria</taxon>
        <taxon>Pseudomonadati</taxon>
        <taxon>Bacteroidota</taxon>
        <taxon>Flavobacteriia</taxon>
        <taxon>Flavobacteriales</taxon>
        <taxon>Flavobacteriaceae</taxon>
        <taxon>Winogradskyella</taxon>
    </lineage>
</organism>
<keyword evidence="3" id="KW-1185">Reference proteome</keyword>
<sequence length="139" mass="16025">MIRKRMKLYSILFGVCPKCHQESMYVTKNPYVLSDVIKMKEKCSHCHTKYEIEPSFFYGSMYVSYAVAVAFAVAAFIITFVILNFSLTVAFVAIVLTLIGFMPIIMRLSRNIWINFFMSYNKDLVTKSKTEKDLAKKSA</sequence>
<dbReference type="SUPFAM" id="SSF48695">
    <property type="entry name" value="Multiheme cytochromes"/>
    <property type="match status" value="1"/>
</dbReference>
<dbReference type="AlphaFoldDB" id="A0A368ZDV6"/>
<feature type="transmembrane region" description="Helical" evidence="1">
    <location>
        <begin position="89"/>
        <end position="108"/>
    </location>
</feature>
<evidence type="ECO:0000256" key="1">
    <source>
        <dbReference type="SAM" id="Phobius"/>
    </source>
</evidence>
<gene>
    <name evidence="2" type="ORF">DFQ08_10513</name>
</gene>
<comment type="caution">
    <text evidence="2">The sequence shown here is derived from an EMBL/GenBank/DDBJ whole genome shotgun (WGS) entry which is preliminary data.</text>
</comment>
<evidence type="ECO:0000313" key="3">
    <source>
        <dbReference type="Proteomes" id="UP000253436"/>
    </source>
</evidence>
<reference evidence="2 3" key="1">
    <citation type="submission" date="2018-07" db="EMBL/GenBank/DDBJ databases">
        <title>Genomic Encyclopedia of Type Strains, Phase III (KMG-III): the genomes of soil and plant-associated and newly described type strains.</title>
        <authorList>
            <person name="Whitman W."/>
        </authorList>
    </citation>
    <scope>NUCLEOTIDE SEQUENCE [LARGE SCALE GENOMIC DNA]</scope>
    <source>
        <strain evidence="2 3">CECT 7958</strain>
    </source>
</reference>
<keyword evidence="1" id="KW-1133">Transmembrane helix</keyword>
<dbReference type="InterPro" id="IPR036280">
    <property type="entry name" value="Multihaem_cyt_sf"/>
</dbReference>
<name>A0A368ZDV6_9FLAO</name>
<dbReference type="Pfam" id="PF06170">
    <property type="entry name" value="DUF983"/>
    <property type="match status" value="1"/>
</dbReference>
<dbReference type="Proteomes" id="UP000253436">
    <property type="component" value="Unassembled WGS sequence"/>
</dbReference>
<proteinExistence type="predicted"/>
<keyword evidence="1" id="KW-0812">Transmembrane</keyword>
<dbReference type="InterPro" id="IPR009325">
    <property type="entry name" value="DUF983"/>
</dbReference>
<dbReference type="OrthoDB" id="9790326at2"/>
<evidence type="ECO:0000313" key="2">
    <source>
        <dbReference type="EMBL" id="RCW90124.1"/>
    </source>
</evidence>
<dbReference type="EMBL" id="QPJO01000005">
    <property type="protein sequence ID" value="RCW90124.1"/>
    <property type="molecule type" value="Genomic_DNA"/>
</dbReference>
<dbReference type="RefSeq" id="WP_114310531.1">
    <property type="nucleotide sequence ID" value="NZ_QPJO01000005.1"/>
</dbReference>